<dbReference type="CDD" id="cd00172">
    <property type="entry name" value="serpin"/>
    <property type="match status" value="1"/>
</dbReference>
<protein>
    <recommendedName>
        <fullName evidence="3">Serpin domain-containing protein</fullName>
    </recommendedName>
</protein>
<dbReference type="InterPro" id="IPR042185">
    <property type="entry name" value="Serpin_sf_2"/>
</dbReference>
<dbReference type="PANTHER" id="PTHR11461">
    <property type="entry name" value="SERINE PROTEASE INHIBITOR, SERPIN"/>
    <property type="match status" value="1"/>
</dbReference>
<dbReference type="InterPro" id="IPR042178">
    <property type="entry name" value="Serpin_sf_1"/>
</dbReference>
<evidence type="ECO:0000313" key="5">
    <source>
        <dbReference type="Proteomes" id="UP000591131"/>
    </source>
</evidence>
<dbReference type="PANTHER" id="PTHR11461:SF211">
    <property type="entry name" value="GH10112P-RELATED"/>
    <property type="match status" value="1"/>
</dbReference>
<dbReference type="InterPro" id="IPR023796">
    <property type="entry name" value="Serpin_dom"/>
</dbReference>
<organism evidence="4 5">
    <name type="scientific">Perkinsus chesapeaki</name>
    <name type="common">Clam parasite</name>
    <name type="synonym">Perkinsus andrewsi</name>
    <dbReference type="NCBI Taxonomy" id="330153"/>
    <lineage>
        <taxon>Eukaryota</taxon>
        <taxon>Sar</taxon>
        <taxon>Alveolata</taxon>
        <taxon>Perkinsozoa</taxon>
        <taxon>Perkinsea</taxon>
        <taxon>Perkinsida</taxon>
        <taxon>Perkinsidae</taxon>
        <taxon>Perkinsus</taxon>
    </lineage>
</organism>
<dbReference type="InterPro" id="IPR036186">
    <property type="entry name" value="Serpin_sf"/>
</dbReference>
<dbReference type="GO" id="GO:0004867">
    <property type="term" value="F:serine-type endopeptidase inhibitor activity"/>
    <property type="evidence" value="ECO:0007669"/>
    <property type="project" value="InterPro"/>
</dbReference>
<dbReference type="Pfam" id="PF00079">
    <property type="entry name" value="Serpin"/>
    <property type="match status" value="1"/>
</dbReference>
<dbReference type="EMBL" id="JAAPAO010000024">
    <property type="protein sequence ID" value="KAF4676955.1"/>
    <property type="molecule type" value="Genomic_DNA"/>
</dbReference>
<dbReference type="Gene3D" id="3.30.497.10">
    <property type="entry name" value="Antithrombin, subunit I, domain 2"/>
    <property type="match status" value="1"/>
</dbReference>
<evidence type="ECO:0000256" key="1">
    <source>
        <dbReference type="ARBA" id="ARBA00009500"/>
    </source>
</evidence>
<dbReference type="Gene3D" id="2.30.39.10">
    <property type="entry name" value="Alpha-1-antitrypsin, domain 1"/>
    <property type="match status" value="1"/>
</dbReference>
<comment type="similarity">
    <text evidence="1 2">Belongs to the serpin family.</text>
</comment>
<dbReference type="AlphaFoldDB" id="A0A7J6MZD0"/>
<keyword evidence="5" id="KW-1185">Reference proteome</keyword>
<dbReference type="SUPFAM" id="SSF56574">
    <property type="entry name" value="Serpins"/>
    <property type="match status" value="1"/>
</dbReference>
<name>A0A7J6MZD0_PERCH</name>
<dbReference type="SMART" id="SM00093">
    <property type="entry name" value="SERPIN"/>
    <property type="match status" value="1"/>
</dbReference>
<dbReference type="InterPro" id="IPR000215">
    <property type="entry name" value="Serpin_fam"/>
</dbReference>
<dbReference type="Proteomes" id="UP000591131">
    <property type="component" value="Unassembled WGS sequence"/>
</dbReference>
<reference evidence="4 5" key="1">
    <citation type="submission" date="2020-04" db="EMBL/GenBank/DDBJ databases">
        <title>Perkinsus chesapeaki whole genome sequence.</title>
        <authorList>
            <person name="Bogema D.R."/>
        </authorList>
    </citation>
    <scope>NUCLEOTIDE SEQUENCE [LARGE SCALE GENOMIC DNA]</scope>
    <source>
        <strain evidence="4">ATCC PRA-425</strain>
    </source>
</reference>
<evidence type="ECO:0000256" key="2">
    <source>
        <dbReference type="RuleBase" id="RU000411"/>
    </source>
</evidence>
<gene>
    <name evidence="4" type="ORF">FOL47_004197</name>
</gene>
<accession>A0A7J6MZD0</accession>
<sequence length="363" mass="39993">MNPINAFAFALLEELSIDTTSSTDYDITNTVVSPLSLFQTMAIAAYGAKEGDTLDGILNVTHTKDLEQLCDVSRDFDNSTGDGDVLLSANAVWSNVLMESFIDDVKSNLNAEVFPEVPTKDIINAWVERKTNHLIKDLLSSDPPANGAALVNAVYFKDEWKKSFMKSFTKETEFQTNDNEPPMKVEMMVAASPYDETAQKGFDYYSDDKVQVAVVPYAHEDFDALVALPAEGVSMDSFTASDFDTWTEGLVQNKQGSLSFPKFKAEYGVKDMTDAFQHLGLVLDGDYSKMGPGLRVGSVLHKAVIKVDENGTEAAAASAMMMLTAMPVEPPFHMVCNRPFMFIVRHKPTNSIVFIAKIKQPTV</sequence>
<evidence type="ECO:0000259" key="3">
    <source>
        <dbReference type="SMART" id="SM00093"/>
    </source>
</evidence>
<dbReference type="GO" id="GO:0005615">
    <property type="term" value="C:extracellular space"/>
    <property type="evidence" value="ECO:0007669"/>
    <property type="project" value="InterPro"/>
</dbReference>
<evidence type="ECO:0000313" key="4">
    <source>
        <dbReference type="EMBL" id="KAF4676955.1"/>
    </source>
</evidence>
<proteinExistence type="inferred from homology"/>
<comment type="caution">
    <text evidence="4">The sequence shown here is derived from an EMBL/GenBank/DDBJ whole genome shotgun (WGS) entry which is preliminary data.</text>
</comment>
<dbReference type="OrthoDB" id="419611at2759"/>
<feature type="domain" description="Serpin" evidence="3">
    <location>
        <begin position="9"/>
        <end position="361"/>
    </location>
</feature>